<keyword evidence="5" id="KW-0539">Nucleus</keyword>
<dbReference type="OrthoDB" id="1745970at2759"/>
<dbReference type="Gene3D" id="2.40.330.10">
    <property type="entry name" value="DNA-binding pseudobarrel domain"/>
    <property type="match status" value="1"/>
</dbReference>
<protein>
    <recommendedName>
        <fullName evidence="7">TF-B3 domain-containing protein</fullName>
    </recommendedName>
</protein>
<dbReference type="SMART" id="SM01019">
    <property type="entry name" value="B3"/>
    <property type="match status" value="1"/>
</dbReference>
<reference evidence="8" key="1">
    <citation type="submission" date="2022-02" db="EMBL/GenBank/DDBJ databases">
        <authorList>
            <person name="Henning P.M."/>
            <person name="McCubbin A.G."/>
            <person name="Shore J.S."/>
        </authorList>
    </citation>
    <scope>NUCLEOTIDE SEQUENCE</scope>
    <source>
        <strain evidence="8">F60SS</strain>
        <tissue evidence="8">Leaves</tissue>
    </source>
</reference>
<comment type="subcellular location">
    <subcellularLocation>
        <location evidence="1">Nucleus</location>
    </subcellularLocation>
</comment>
<evidence type="ECO:0000313" key="8">
    <source>
        <dbReference type="EMBL" id="KAJ4829808.1"/>
    </source>
</evidence>
<evidence type="ECO:0000259" key="7">
    <source>
        <dbReference type="PROSITE" id="PS50863"/>
    </source>
</evidence>
<name>A0A9Q0FE31_9ROSI</name>
<feature type="region of interest" description="Disordered" evidence="6">
    <location>
        <begin position="324"/>
        <end position="383"/>
    </location>
</feature>
<dbReference type="InterPro" id="IPR044837">
    <property type="entry name" value="REM16-like"/>
</dbReference>
<sequence>MVREAAERVFLYILFCGEGEGSEKQQIESVSYSAPQRKMAKSNGYGEARNQRLQENQKRMHVSTIPFLLLFLELGISTMSKSLVTMTHDEQKSKQRLPKQKLLHTEASEPRRSKRTRNPVPSYHDDLHIDLPVSKKRRTATRSSSSSWESFRSFRYIARPTEEIIFATQEERNYAFQAAEKFQRSIQSGNPSFVKSMLRSHGLPNGFCKHRLQKADRIMILEDEFKTGLSGGWRGFALHHKLNDGDEVVFELVEPAKFMVYIFRAFAALHAPNAIEVSTNKKNTTRGKSGQKIANQLSKEDIKAVVDNNDELLYQQPKGKICVRKSKNVKTNKENHSLQQERDASEKSSKSEEAPVHKNSIKEKLFYKPSKKPDPQPWSRRYT</sequence>
<organism evidence="8 9">
    <name type="scientific">Turnera subulata</name>
    <dbReference type="NCBI Taxonomy" id="218843"/>
    <lineage>
        <taxon>Eukaryota</taxon>
        <taxon>Viridiplantae</taxon>
        <taxon>Streptophyta</taxon>
        <taxon>Embryophyta</taxon>
        <taxon>Tracheophyta</taxon>
        <taxon>Spermatophyta</taxon>
        <taxon>Magnoliopsida</taxon>
        <taxon>eudicotyledons</taxon>
        <taxon>Gunneridae</taxon>
        <taxon>Pentapetalae</taxon>
        <taxon>rosids</taxon>
        <taxon>fabids</taxon>
        <taxon>Malpighiales</taxon>
        <taxon>Passifloraceae</taxon>
        <taxon>Turnera</taxon>
    </lineage>
</organism>
<keyword evidence="2" id="KW-0805">Transcription regulation</keyword>
<dbReference type="CDD" id="cd10017">
    <property type="entry name" value="B3_DNA"/>
    <property type="match status" value="1"/>
</dbReference>
<dbReference type="Proteomes" id="UP001141552">
    <property type="component" value="Unassembled WGS sequence"/>
</dbReference>
<dbReference type="InterPro" id="IPR003340">
    <property type="entry name" value="B3_DNA-bd"/>
</dbReference>
<dbReference type="SUPFAM" id="SSF101936">
    <property type="entry name" value="DNA-binding pseudobarrel domain"/>
    <property type="match status" value="1"/>
</dbReference>
<accession>A0A9Q0FE31</accession>
<evidence type="ECO:0000256" key="1">
    <source>
        <dbReference type="ARBA" id="ARBA00004123"/>
    </source>
</evidence>
<dbReference type="InterPro" id="IPR015300">
    <property type="entry name" value="DNA-bd_pseudobarrel_sf"/>
</dbReference>
<keyword evidence="4" id="KW-0804">Transcription</keyword>
<dbReference type="GO" id="GO:0005634">
    <property type="term" value="C:nucleus"/>
    <property type="evidence" value="ECO:0007669"/>
    <property type="project" value="UniProtKB-SubCell"/>
</dbReference>
<dbReference type="EMBL" id="JAKUCV010005792">
    <property type="protein sequence ID" value="KAJ4829808.1"/>
    <property type="molecule type" value="Genomic_DNA"/>
</dbReference>
<feature type="domain" description="TF-B3" evidence="7">
    <location>
        <begin position="229"/>
        <end position="266"/>
    </location>
</feature>
<feature type="compositionally biased region" description="Basic and acidic residues" evidence="6">
    <location>
        <begin position="331"/>
        <end position="374"/>
    </location>
</feature>
<evidence type="ECO:0000256" key="5">
    <source>
        <dbReference type="ARBA" id="ARBA00023242"/>
    </source>
</evidence>
<evidence type="ECO:0000313" key="9">
    <source>
        <dbReference type="Proteomes" id="UP001141552"/>
    </source>
</evidence>
<comment type="caution">
    <text evidence="8">The sequence shown here is derived from an EMBL/GenBank/DDBJ whole genome shotgun (WGS) entry which is preliminary data.</text>
</comment>
<evidence type="ECO:0000256" key="6">
    <source>
        <dbReference type="SAM" id="MobiDB-lite"/>
    </source>
</evidence>
<evidence type="ECO:0000256" key="3">
    <source>
        <dbReference type="ARBA" id="ARBA00023125"/>
    </source>
</evidence>
<evidence type="ECO:0000256" key="4">
    <source>
        <dbReference type="ARBA" id="ARBA00023163"/>
    </source>
</evidence>
<reference evidence="8" key="2">
    <citation type="journal article" date="2023" name="Plants (Basel)">
        <title>Annotation of the Turnera subulata (Passifloraceae) Draft Genome Reveals the S-Locus Evolved after the Divergence of Turneroideae from Passifloroideae in a Stepwise Manner.</title>
        <authorList>
            <person name="Henning P.M."/>
            <person name="Roalson E.H."/>
            <person name="Mir W."/>
            <person name="McCubbin A.G."/>
            <person name="Shore J.S."/>
        </authorList>
    </citation>
    <scope>NUCLEOTIDE SEQUENCE</scope>
    <source>
        <strain evidence="8">F60SS</strain>
    </source>
</reference>
<dbReference type="GO" id="GO:0003677">
    <property type="term" value="F:DNA binding"/>
    <property type="evidence" value="ECO:0007669"/>
    <property type="project" value="UniProtKB-KW"/>
</dbReference>
<feature type="region of interest" description="Disordered" evidence="6">
    <location>
        <begin position="87"/>
        <end position="127"/>
    </location>
</feature>
<keyword evidence="9" id="KW-1185">Reference proteome</keyword>
<proteinExistence type="predicted"/>
<evidence type="ECO:0000256" key="2">
    <source>
        <dbReference type="ARBA" id="ARBA00023015"/>
    </source>
</evidence>
<dbReference type="PANTHER" id="PTHR31391:SF4">
    <property type="entry name" value="B3 DOMAIN-CONTAINING PROTEIN OS03G0184500"/>
    <property type="match status" value="1"/>
</dbReference>
<gene>
    <name evidence="8" type="ORF">Tsubulata_025318</name>
</gene>
<dbReference type="PANTHER" id="PTHR31391">
    <property type="entry name" value="B3 DOMAIN-CONTAINING PROTEIN OS11G0197600-RELATED"/>
    <property type="match status" value="1"/>
</dbReference>
<dbReference type="PROSITE" id="PS50863">
    <property type="entry name" value="B3"/>
    <property type="match status" value="1"/>
</dbReference>
<dbReference type="AlphaFoldDB" id="A0A9Q0FE31"/>
<keyword evidence="3" id="KW-0238">DNA-binding</keyword>